<reference evidence="2 3" key="1">
    <citation type="submission" date="2019-07" db="EMBL/GenBank/DDBJ databases">
        <title>Genomic Encyclopedia of Archaeal and Bacterial Type Strains, Phase II (KMG-II): from individual species to whole genera.</title>
        <authorList>
            <person name="Goeker M."/>
        </authorList>
    </citation>
    <scope>NUCLEOTIDE SEQUENCE [LARGE SCALE GENOMIC DNA]</scope>
    <source>
        <strain evidence="2 3">ATCC BAA-1854</strain>
    </source>
</reference>
<dbReference type="AlphaFoldDB" id="A0A562TTE6"/>
<proteinExistence type="predicted"/>
<feature type="transmembrane region" description="Helical" evidence="1">
    <location>
        <begin position="38"/>
        <end position="59"/>
    </location>
</feature>
<evidence type="ECO:0000313" key="3">
    <source>
        <dbReference type="Proteomes" id="UP000317010"/>
    </source>
</evidence>
<dbReference type="RefSeq" id="WP_144915038.1">
    <property type="nucleotide sequence ID" value="NZ_VLLI01000012.1"/>
</dbReference>
<dbReference type="OrthoDB" id="798292at2"/>
<dbReference type="Proteomes" id="UP000317010">
    <property type="component" value="Unassembled WGS sequence"/>
</dbReference>
<feature type="transmembrane region" description="Helical" evidence="1">
    <location>
        <begin position="65"/>
        <end position="86"/>
    </location>
</feature>
<protein>
    <submittedName>
        <fullName evidence="2">Uncharacterized protein</fullName>
    </submittedName>
</protein>
<feature type="transmembrane region" description="Helical" evidence="1">
    <location>
        <begin position="12"/>
        <end position="31"/>
    </location>
</feature>
<evidence type="ECO:0000256" key="1">
    <source>
        <dbReference type="SAM" id="Phobius"/>
    </source>
</evidence>
<keyword evidence="3" id="KW-1185">Reference proteome</keyword>
<organism evidence="2 3">
    <name type="scientific">Mucilaginibacter frigoritolerans</name>
    <dbReference type="NCBI Taxonomy" id="652788"/>
    <lineage>
        <taxon>Bacteria</taxon>
        <taxon>Pseudomonadati</taxon>
        <taxon>Bacteroidota</taxon>
        <taxon>Sphingobacteriia</taxon>
        <taxon>Sphingobacteriales</taxon>
        <taxon>Sphingobacteriaceae</taxon>
        <taxon>Mucilaginibacter</taxon>
    </lineage>
</organism>
<keyword evidence="1" id="KW-0812">Transmembrane</keyword>
<keyword evidence="1" id="KW-1133">Transmembrane helix</keyword>
<keyword evidence="1" id="KW-0472">Membrane</keyword>
<dbReference type="EMBL" id="VLLI01000012">
    <property type="protein sequence ID" value="TWI96713.1"/>
    <property type="molecule type" value="Genomic_DNA"/>
</dbReference>
<accession>A0A562TTE6</accession>
<gene>
    <name evidence="2" type="ORF">JN11_03825</name>
</gene>
<evidence type="ECO:0000313" key="2">
    <source>
        <dbReference type="EMBL" id="TWI96713.1"/>
    </source>
</evidence>
<sequence>MDNKEIDEKKQSYNMWVVGVNLAVLAVYTVISKANTELGPLLDAFLIAIHVAVCILWAAIASKRIWWLTALVVLLIGFSTCVGILWR</sequence>
<name>A0A562TTE6_9SPHI</name>
<comment type="caution">
    <text evidence="2">The sequence shown here is derived from an EMBL/GenBank/DDBJ whole genome shotgun (WGS) entry which is preliminary data.</text>
</comment>